<evidence type="ECO:0000313" key="3">
    <source>
        <dbReference type="Proteomes" id="UP001345219"/>
    </source>
</evidence>
<protein>
    <submittedName>
        <fullName evidence="2">Uncharacterized protein</fullName>
    </submittedName>
</protein>
<dbReference type="PANTHER" id="PTHR33130">
    <property type="entry name" value="PUTATIVE (DUF1639)-RELATED"/>
    <property type="match status" value="1"/>
</dbReference>
<dbReference type="Pfam" id="PF07797">
    <property type="entry name" value="DUF1639"/>
    <property type="match status" value="1"/>
</dbReference>
<dbReference type="PANTHER" id="PTHR33130:SF43">
    <property type="entry name" value="OS01G0688600 PROTEIN"/>
    <property type="match status" value="1"/>
</dbReference>
<name>A0AAN7J908_9MYRT</name>
<sequence length="272" mass="29579">MDPDSPPPLLIGSEVGGYTRQRHPSSSVVFGPMSEPESSSANTPVPTMASNKSQPVQNSPINDLKWSPAGPSRVQQRFHRLIADSPTTQRPPLCHSRGPDGGNPRKSLSDLPFIPAAKTAEAHKERARSQQEAAAAMVERSSRILVQFRVEEPSAPPPADMAAVVAANAPVDRGGAPSASRSQCMPNARNLRPRRPSMDRGSAVVMMNFSIHLKKEEIEADLLSMMGSRTGIRRIRRSTKRPRVVQQALNSCFPGLWLAKITTNSYKVVPKP</sequence>
<evidence type="ECO:0000313" key="2">
    <source>
        <dbReference type="EMBL" id="KAK4741321.1"/>
    </source>
</evidence>
<dbReference type="AlphaFoldDB" id="A0AAN7J908"/>
<proteinExistence type="predicted"/>
<comment type="caution">
    <text evidence="2">The sequence shown here is derived from an EMBL/GenBank/DDBJ whole genome shotgun (WGS) entry which is preliminary data.</text>
</comment>
<dbReference type="InterPro" id="IPR012438">
    <property type="entry name" value="DUF1639"/>
</dbReference>
<keyword evidence="3" id="KW-1185">Reference proteome</keyword>
<evidence type="ECO:0000256" key="1">
    <source>
        <dbReference type="SAM" id="MobiDB-lite"/>
    </source>
</evidence>
<dbReference type="EMBL" id="JAXIOK010000024">
    <property type="protein sequence ID" value="KAK4741321.1"/>
    <property type="molecule type" value="Genomic_DNA"/>
</dbReference>
<feature type="region of interest" description="Disordered" evidence="1">
    <location>
        <begin position="173"/>
        <end position="198"/>
    </location>
</feature>
<feature type="compositionally biased region" description="Polar residues" evidence="1">
    <location>
        <begin position="36"/>
        <end position="61"/>
    </location>
</feature>
<feature type="region of interest" description="Disordered" evidence="1">
    <location>
        <begin position="1"/>
        <end position="109"/>
    </location>
</feature>
<reference evidence="2 3" key="1">
    <citation type="journal article" date="2023" name="Hortic Res">
        <title>Pangenome of water caltrop reveals structural variations and asymmetric subgenome divergence after allopolyploidization.</title>
        <authorList>
            <person name="Zhang X."/>
            <person name="Chen Y."/>
            <person name="Wang L."/>
            <person name="Yuan Y."/>
            <person name="Fang M."/>
            <person name="Shi L."/>
            <person name="Lu R."/>
            <person name="Comes H.P."/>
            <person name="Ma Y."/>
            <person name="Chen Y."/>
            <person name="Huang G."/>
            <person name="Zhou Y."/>
            <person name="Zheng Z."/>
            <person name="Qiu Y."/>
        </authorList>
    </citation>
    <scope>NUCLEOTIDE SEQUENCE [LARGE SCALE GENOMIC DNA]</scope>
    <source>
        <tissue evidence="2">Roots</tissue>
    </source>
</reference>
<accession>A0AAN7J908</accession>
<gene>
    <name evidence="2" type="ORF">SAY87_024909</name>
</gene>
<dbReference type="Proteomes" id="UP001345219">
    <property type="component" value="Chromosome 19"/>
</dbReference>
<organism evidence="2 3">
    <name type="scientific">Trapa incisa</name>
    <dbReference type="NCBI Taxonomy" id="236973"/>
    <lineage>
        <taxon>Eukaryota</taxon>
        <taxon>Viridiplantae</taxon>
        <taxon>Streptophyta</taxon>
        <taxon>Embryophyta</taxon>
        <taxon>Tracheophyta</taxon>
        <taxon>Spermatophyta</taxon>
        <taxon>Magnoliopsida</taxon>
        <taxon>eudicotyledons</taxon>
        <taxon>Gunneridae</taxon>
        <taxon>Pentapetalae</taxon>
        <taxon>rosids</taxon>
        <taxon>malvids</taxon>
        <taxon>Myrtales</taxon>
        <taxon>Lythraceae</taxon>
        <taxon>Trapa</taxon>
    </lineage>
</organism>